<evidence type="ECO:0000256" key="6">
    <source>
        <dbReference type="ARBA" id="ARBA00022679"/>
    </source>
</evidence>
<dbReference type="AlphaFoldDB" id="A0A5D4QZD0"/>
<protein>
    <recommendedName>
        <fullName evidence="3">histidine kinase</fullName>
        <ecNumber evidence="3">2.7.13.3</ecNumber>
    </recommendedName>
</protein>
<feature type="transmembrane region" description="Helical" evidence="14">
    <location>
        <begin position="69"/>
        <end position="96"/>
    </location>
</feature>
<feature type="domain" description="Histidine kinase" evidence="15">
    <location>
        <begin position="210"/>
        <end position="417"/>
    </location>
</feature>
<dbReference type="Gene3D" id="1.10.287.130">
    <property type="match status" value="1"/>
</dbReference>
<dbReference type="RefSeq" id="WP_148976743.1">
    <property type="nucleotide sequence ID" value="NZ_VTER01000014.1"/>
</dbReference>
<evidence type="ECO:0000256" key="11">
    <source>
        <dbReference type="ARBA" id="ARBA00022989"/>
    </source>
</evidence>
<dbReference type="Pfam" id="PF07694">
    <property type="entry name" value="5TM-5TMR_LYT"/>
    <property type="match status" value="1"/>
</dbReference>
<dbReference type="InterPro" id="IPR005467">
    <property type="entry name" value="His_kinase_dom"/>
</dbReference>
<evidence type="ECO:0000256" key="3">
    <source>
        <dbReference type="ARBA" id="ARBA00012438"/>
    </source>
</evidence>
<dbReference type="SMART" id="SM00388">
    <property type="entry name" value="HisKA"/>
    <property type="match status" value="1"/>
</dbReference>
<comment type="catalytic activity">
    <reaction evidence="1">
        <text>ATP + protein L-histidine = ADP + protein N-phospho-L-histidine.</text>
        <dbReference type="EC" id="2.7.13.3"/>
    </reaction>
</comment>
<dbReference type="GO" id="GO:0000155">
    <property type="term" value="F:phosphorelay sensor kinase activity"/>
    <property type="evidence" value="ECO:0007669"/>
    <property type="project" value="InterPro"/>
</dbReference>
<evidence type="ECO:0000256" key="9">
    <source>
        <dbReference type="ARBA" id="ARBA00022777"/>
    </source>
</evidence>
<feature type="transmembrane region" description="Helical" evidence="14">
    <location>
        <begin position="39"/>
        <end position="57"/>
    </location>
</feature>
<keyword evidence="11 14" id="KW-1133">Transmembrane helix</keyword>
<dbReference type="EMBL" id="VTER01000014">
    <property type="protein sequence ID" value="TYS43196.1"/>
    <property type="molecule type" value="Genomic_DNA"/>
</dbReference>
<feature type="transmembrane region" description="Helical" evidence="14">
    <location>
        <begin position="102"/>
        <end position="121"/>
    </location>
</feature>
<dbReference type="Proteomes" id="UP000322139">
    <property type="component" value="Unassembled WGS sequence"/>
</dbReference>
<dbReference type="Pfam" id="PF00512">
    <property type="entry name" value="HisKA"/>
    <property type="match status" value="1"/>
</dbReference>
<dbReference type="InterPro" id="IPR036097">
    <property type="entry name" value="HisK_dim/P_sf"/>
</dbReference>
<dbReference type="PROSITE" id="PS50109">
    <property type="entry name" value="HIS_KIN"/>
    <property type="match status" value="1"/>
</dbReference>
<keyword evidence="12" id="KW-0902">Two-component regulatory system</keyword>
<dbReference type="PANTHER" id="PTHR43065:SF46">
    <property type="entry name" value="C4-DICARBOXYLATE TRANSPORT SENSOR PROTEIN DCTB"/>
    <property type="match status" value="1"/>
</dbReference>
<evidence type="ECO:0000259" key="15">
    <source>
        <dbReference type="PROSITE" id="PS50109"/>
    </source>
</evidence>
<dbReference type="PANTHER" id="PTHR43065">
    <property type="entry name" value="SENSOR HISTIDINE KINASE"/>
    <property type="match status" value="1"/>
</dbReference>
<evidence type="ECO:0000256" key="1">
    <source>
        <dbReference type="ARBA" id="ARBA00000085"/>
    </source>
</evidence>
<organism evidence="16 17">
    <name type="scientific">Bacillus infantis</name>
    <dbReference type="NCBI Taxonomy" id="324767"/>
    <lineage>
        <taxon>Bacteria</taxon>
        <taxon>Bacillati</taxon>
        <taxon>Bacillota</taxon>
        <taxon>Bacilli</taxon>
        <taxon>Bacillales</taxon>
        <taxon>Bacillaceae</taxon>
        <taxon>Bacillus</taxon>
    </lineage>
</organism>
<name>A0A5D4QZD0_9BACI</name>
<keyword evidence="6" id="KW-0808">Transferase</keyword>
<evidence type="ECO:0000256" key="2">
    <source>
        <dbReference type="ARBA" id="ARBA00004651"/>
    </source>
</evidence>
<evidence type="ECO:0000256" key="10">
    <source>
        <dbReference type="ARBA" id="ARBA00022840"/>
    </source>
</evidence>
<dbReference type="InterPro" id="IPR011620">
    <property type="entry name" value="Sig_transdc_His_kinase_LytS_TM"/>
</dbReference>
<keyword evidence="7 14" id="KW-0812">Transmembrane</keyword>
<dbReference type="PRINTS" id="PR00344">
    <property type="entry name" value="BCTRLSENSOR"/>
</dbReference>
<dbReference type="SMART" id="SM00387">
    <property type="entry name" value="HATPase_c"/>
    <property type="match status" value="1"/>
</dbReference>
<comment type="subcellular location">
    <subcellularLocation>
        <location evidence="2">Cell membrane</location>
        <topology evidence="2">Multi-pass membrane protein</topology>
    </subcellularLocation>
</comment>
<evidence type="ECO:0000256" key="14">
    <source>
        <dbReference type="SAM" id="Phobius"/>
    </source>
</evidence>
<keyword evidence="4" id="KW-1003">Cell membrane</keyword>
<dbReference type="InterPro" id="IPR036890">
    <property type="entry name" value="HATPase_C_sf"/>
</dbReference>
<comment type="caution">
    <text evidence="16">The sequence shown here is derived from an EMBL/GenBank/DDBJ whole genome shotgun (WGS) entry which is preliminary data.</text>
</comment>
<dbReference type="InterPro" id="IPR004358">
    <property type="entry name" value="Sig_transdc_His_kin-like_C"/>
</dbReference>
<sequence>MEHIKDLLFNLLIILIVMLSFQLLFASRLQSLFLRHREYIIAGISIITASLCLICSIKMNSSFIFDLRWIPFLLGGLYGGPRVILALLIFVIFIRIPLGGVGAAYNILIGLLAGYTVYRIHPSFLTMHTNRKLLTISLLSFLVSITAFLLPFSTAGMEGCIGFAVIYTVTQTVGAFLAAYTIELIVQNQQLNRAVMKTEKMEVVSHLAASISHEVRNPLTVTKGFLQLLKEEDSGGGKRSYYLDTALEELNRAEVIISDYLTFAKPHCETNSCFSLEGEIRKAVELITPYGNAHSVEIHCDTKEELYIKGEDAKVQQCLLNLLKNAIEAMPGGGILSISAKLQDGKAELLISDTGKGMTSGQLSRLGEPYFSTKEGKGTGLGMMVVFRIIEGMGGKIKAESMLNKGTSFTILLPAEKCPD</sequence>
<keyword evidence="13 14" id="KW-0472">Membrane</keyword>
<feature type="transmembrane region" description="Helical" evidence="14">
    <location>
        <begin position="164"/>
        <end position="186"/>
    </location>
</feature>
<dbReference type="GO" id="GO:0005886">
    <property type="term" value="C:plasma membrane"/>
    <property type="evidence" value="ECO:0007669"/>
    <property type="project" value="UniProtKB-SubCell"/>
</dbReference>
<keyword evidence="8" id="KW-0547">Nucleotide-binding</keyword>
<evidence type="ECO:0000256" key="4">
    <source>
        <dbReference type="ARBA" id="ARBA00022475"/>
    </source>
</evidence>
<feature type="transmembrane region" description="Helical" evidence="14">
    <location>
        <begin position="7"/>
        <end position="27"/>
    </location>
</feature>
<dbReference type="GO" id="GO:0071555">
    <property type="term" value="P:cell wall organization"/>
    <property type="evidence" value="ECO:0007669"/>
    <property type="project" value="InterPro"/>
</dbReference>
<dbReference type="InterPro" id="IPR003594">
    <property type="entry name" value="HATPase_dom"/>
</dbReference>
<evidence type="ECO:0000256" key="8">
    <source>
        <dbReference type="ARBA" id="ARBA00022741"/>
    </source>
</evidence>
<dbReference type="SUPFAM" id="SSF55874">
    <property type="entry name" value="ATPase domain of HSP90 chaperone/DNA topoisomerase II/histidine kinase"/>
    <property type="match status" value="1"/>
</dbReference>
<evidence type="ECO:0000313" key="16">
    <source>
        <dbReference type="EMBL" id="TYS43196.1"/>
    </source>
</evidence>
<dbReference type="Pfam" id="PF02518">
    <property type="entry name" value="HATPase_c"/>
    <property type="match status" value="1"/>
</dbReference>
<keyword evidence="5" id="KW-0597">Phosphoprotein</keyword>
<dbReference type="Gene3D" id="3.30.565.10">
    <property type="entry name" value="Histidine kinase-like ATPase, C-terminal domain"/>
    <property type="match status" value="1"/>
</dbReference>
<accession>A0A5D4QZD0</accession>
<reference evidence="16 17" key="1">
    <citation type="submission" date="2019-08" db="EMBL/GenBank/DDBJ databases">
        <title>Bacillus genomes from the desert of Cuatro Cienegas, Coahuila.</title>
        <authorList>
            <person name="Olmedo-Alvarez G."/>
        </authorList>
    </citation>
    <scope>NUCLEOTIDE SEQUENCE [LARGE SCALE GENOMIC DNA]</scope>
    <source>
        <strain evidence="16 17">CH446_14T</strain>
    </source>
</reference>
<evidence type="ECO:0000256" key="12">
    <source>
        <dbReference type="ARBA" id="ARBA00023012"/>
    </source>
</evidence>
<evidence type="ECO:0000256" key="5">
    <source>
        <dbReference type="ARBA" id="ARBA00022553"/>
    </source>
</evidence>
<dbReference type="EC" id="2.7.13.3" evidence="3"/>
<keyword evidence="9 16" id="KW-0418">Kinase</keyword>
<dbReference type="InterPro" id="IPR003661">
    <property type="entry name" value="HisK_dim/P_dom"/>
</dbReference>
<dbReference type="CDD" id="cd00082">
    <property type="entry name" value="HisKA"/>
    <property type="match status" value="1"/>
</dbReference>
<proteinExistence type="predicted"/>
<dbReference type="SUPFAM" id="SSF47384">
    <property type="entry name" value="Homodimeric domain of signal transducing histidine kinase"/>
    <property type="match status" value="1"/>
</dbReference>
<keyword evidence="10" id="KW-0067">ATP-binding</keyword>
<evidence type="ECO:0000256" key="13">
    <source>
        <dbReference type="ARBA" id="ARBA00023136"/>
    </source>
</evidence>
<gene>
    <name evidence="16" type="ORF">FZD51_22190</name>
</gene>
<evidence type="ECO:0000313" key="17">
    <source>
        <dbReference type="Proteomes" id="UP000322139"/>
    </source>
</evidence>
<feature type="transmembrane region" description="Helical" evidence="14">
    <location>
        <begin position="133"/>
        <end position="152"/>
    </location>
</feature>
<dbReference type="GO" id="GO:0005524">
    <property type="term" value="F:ATP binding"/>
    <property type="evidence" value="ECO:0007669"/>
    <property type="project" value="UniProtKB-KW"/>
</dbReference>
<evidence type="ECO:0000256" key="7">
    <source>
        <dbReference type="ARBA" id="ARBA00022692"/>
    </source>
</evidence>